<evidence type="ECO:0000256" key="5">
    <source>
        <dbReference type="SAM" id="Phobius"/>
    </source>
</evidence>
<sequence length="275" mass="30938">MARRDEWLDRFTFGGRLPGTVGVILVATVAASFLAAFTSRHVAPLFELAALRPELVLRGQIWRLVTWPFVEPSPLHLIFECLFLWWFGRDLADEWGSRRFFQVWFGVTLFASVVTSIVALVDPAVRVQSYLGGMGVAEALIVGWGLWFPDRVVRIYFVLPIKGLWLAWLTIAITIVFAVYEGWEFYLPTLAAEGGMLAWLFRRSFVGRWSSFQRQRRANAQQAQARTVAKKRAASAAHLRVIEGGDHDPPALSPELEGKIDALLRGAQKAGPKKE</sequence>
<reference evidence="7 8" key="1">
    <citation type="submission" date="2015-08" db="EMBL/GenBank/DDBJ databases">
        <authorList>
            <person name="Babu N.S."/>
            <person name="Beckwith C.J."/>
            <person name="Beseler K.G."/>
            <person name="Brison A."/>
            <person name="Carone J.V."/>
            <person name="Caskin T.P."/>
            <person name="Diamond M."/>
            <person name="Durham M.E."/>
            <person name="Foxe J.M."/>
            <person name="Go M."/>
            <person name="Henderson B.A."/>
            <person name="Jones I.B."/>
            <person name="McGettigan J.A."/>
            <person name="Micheletti S.J."/>
            <person name="Nasrallah M.E."/>
            <person name="Ortiz D."/>
            <person name="Piller C.R."/>
            <person name="Privatt S.R."/>
            <person name="Schneider S.L."/>
            <person name="Sharp S."/>
            <person name="Smith T.C."/>
            <person name="Stanton J.D."/>
            <person name="Ullery H.E."/>
            <person name="Wilson R.J."/>
            <person name="Serrano M.G."/>
            <person name="Buck G."/>
            <person name="Lee V."/>
            <person name="Wang Y."/>
            <person name="Carvalho R."/>
            <person name="Voegtly L."/>
            <person name="Shi R."/>
            <person name="Duckworth R."/>
            <person name="Johnson A."/>
            <person name="Loviza R."/>
            <person name="Walstead R."/>
            <person name="Shah Z."/>
            <person name="Kiflezghi M."/>
            <person name="Wade K."/>
            <person name="Ball S.L."/>
            <person name="Bradley K.W."/>
            <person name="Asai D.J."/>
            <person name="Bowman C.A."/>
            <person name="Russell D.A."/>
            <person name="Pope W.H."/>
            <person name="Jacobs-Sera D."/>
            <person name="Hendrix R.W."/>
            <person name="Hatfull G.F."/>
        </authorList>
    </citation>
    <scope>NUCLEOTIDE SEQUENCE [LARGE SCALE GENOMIC DNA]</scope>
    <source>
        <strain evidence="7 8">DSM 27648</strain>
    </source>
</reference>
<evidence type="ECO:0000256" key="4">
    <source>
        <dbReference type="ARBA" id="ARBA00023136"/>
    </source>
</evidence>
<dbReference type="Gene3D" id="1.20.1540.10">
    <property type="entry name" value="Rhomboid-like"/>
    <property type="match status" value="1"/>
</dbReference>
<feature type="domain" description="Peptidase S54 rhomboid" evidence="6">
    <location>
        <begin position="58"/>
        <end position="180"/>
    </location>
</feature>
<keyword evidence="4 5" id="KW-0472">Membrane</keyword>
<evidence type="ECO:0000259" key="6">
    <source>
        <dbReference type="Pfam" id="PF01694"/>
    </source>
</evidence>
<dbReference type="GO" id="GO:0004252">
    <property type="term" value="F:serine-type endopeptidase activity"/>
    <property type="evidence" value="ECO:0007669"/>
    <property type="project" value="InterPro"/>
</dbReference>
<dbReference type="SUPFAM" id="SSF144091">
    <property type="entry name" value="Rhomboid-like"/>
    <property type="match status" value="1"/>
</dbReference>
<feature type="transmembrane region" description="Helical" evidence="5">
    <location>
        <begin position="127"/>
        <end position="148"/>
    </location>
</feature>
<dbReference type="STRING" id="1391654.AKJ09_01076"/>
<dbReference type="Proteomes" id="UP000064967">
    <property type="component" value="Chromosome"/>
</dbReference>
<dbReference type="GO" id="GO:0016020">
    <property type="term" value="C:membrane"/>
    <property type="evidence" value="ECO:0007669"/>
    <property type="project" value="UniProtKB-SubCell"/>
</dbReference>
<dbReference type="AlphaFoldDB" id="A0A0K1PLL3"/>
<dbReference type="InterPro" id="IPR022764">
    <property type="entry name" value="Peptidase_S54_rhomboid_dom"/>
</dbReference>
<feature type="transmembrane region" description="Helical" evidence="5">
    <location>
        <begin position="61"/>
        <end position="88"/>
    </location>
</feature>
<evidence type="ECO:0000313" key="8">
    <source>
        <dbReference type="Proteomes" id="UP000064967"/>
    </source>
</evidence>
<feature type="transmembrane region" description="Helical" evidence="5">
    <location>
        <begin position="185"/>
        <end position="201"/>
    </location>
</feature>
<evidence type="ECO:0000313" key="7">
    <source>
        <dbReference type="EMBL" id="AKU94412.1"/>
    </source>
</evidence>
<feature type="transmembrane region" description="Helical" evidence="5">
    <location>
        <begin position="21"/>
        <end position="41"/>
    </location>
</feature>
<feature type="transmembrane region" description="Helical" evidence="5">
    <location>
        <begin position="100"/>
        <end position="121"/>
    </location>
</feature>
<proteinExistence type="predicted"/>
<keyword evidence="2 5" id="KW-0812">Transmembrane</keyword>
<protein>
    <submittedName>
        <fullName evidence="7">Rhomboid family protein</fullName>
    </submittedName>
</protein>
<keyword evidence="3 5" id="KW-1133">Transmembrane helix</keyword>
<dbReference type="GO" id="GO:0006890">
    <property type="term" value="P:retrograde vesicle-mediated transport, Golgi to endoplasmic reticulum"/>
    <property type="evidence" value="ECO:0007669"/>
    <property type="project" value="InterPro"/>
</dbReference>
<accession>A0A0K1PLL3</accession>
<keyword evidence="8" id="KW-1185">Reference proteome</keyword>
<dbReference type="SMART" id="SM01160">
    <property type="entry name" value="DUF1751"/>
    <property type="match status" value="1"/>
</dbReference>
<dbReference type="PANTHER" id="PTHR13377:SF3">
    <property type="entry name" value="TRANSMEMBRANE PROTEIN 115"/>
    <property type="match status" value="1"/>
</dbReference>
<gene>
    <name evidence="7" type="ORF">AKJ09_01076</name>
</gene>
<organism evidence="7 8">
    <name type="scientific">Labilithrix luteola</name>
    <dbReference type="NCBI Taxonomy" id="1391654"/>
    <lineage>
        <taxon>Bacteria</taxon>
        <taxon>Pseudomonadati</taxon>
        <taxon>Myxococcota</taxon>
        <taxon>Polyangia</taxon>
        <taxon>Polyangiales</taxon>
        <taxon>Labilitrichaceae</taxon>
        <taxon>Labilithrix</taxon>
    </lineage>
</organism>
<dbReference type="PANTHER" id="PTHR13377">
    <property type="entry name" value="PLACENTAL PROTEIN 6"/>
    <property type="match status" value="1"/>
</dbReference>
<evidence type="ECO:0000256" key="3">
    <source>
        <dbReference type="ARBA" id="ARBA00022989"/>
    </source>
</evidence>
<dbReference type="RefSeq" id="WP_169927262.1">
    <property type="nucleotide sequence ID" value="NZ_CP012333.1"/>
</dbReference>
<name>A0A0K1PLL3_9BACT</name>
<feature type="transmembrane region" description="Helical" evidence="5">
    <location>
        <begin position="155"/>
        <end position="179"/>
    </location>
</feature>
<evidence type="ECO:0000256" key="2">
    <source>
        <dbReference type="ARBA" id="ARBA00022692"/>
    </source>
</evidence>
<dbReference type="Pfam" id="PF01694">
    <property type="entry name" value="Rhomboid"/>
    <property type="match status" value="1"/>
</dbReference>
<dbReference type="KEGG" id="llu:AKJ09_01076"/>
<comment type="subcellular location">
    <subcellularLocation>
        <location evidence="1">Membrane</location>
        <topology evidence="1">Multi-pass membrane protein</topology>
    </subcellularLocation>
</comment>
<evidence type="ECO:0000256" key="1">
    <source>
        <dbReference type="ARBA" id="ARBA00004141"/>
    </source>
</evidence>
<dbReference type="EMBL" id="CP012333">
    <property type="protein sequence ID" value="AKU94412.1"/>
    <property type="molecule type" value="Genomic_DNA"/>
</dbReference>
<dbReference type="InterPro" id="IPR013861">
    <property type="entry name" value="TMEM115/Pdh1/Rbl19"/>
</dbReference>
<dbReference type="InterPro" id="IPR035952">
    <property type="entry name" value="Rhomboid-like_sf"/>
</dbReference>